<dbReference type="EMBL" id="BAAAZR010000013">
    <property type="protein sequence ID" value="GAA3821054.1"/>
    <property type="molecule type" value="Genomic_DNA"/>
</dbReference>
<keyword evidence="1" id="KW-1133">Transmembrane helix</keyword>
<gene>
    <name evidence="2" type="ORF">GCM10022226_46690</name>
</gene>
<accession>A0ABP7IKN9</accession>
<proteinExistence type="predicted"/>
<dbReference type="RefSeq" id="WP_344943923.1">
    <property type="nucleotide sequence ID" value="NZ_BAAAZR010000013.1"/>
</dbReference>
<comment type="caution">
    <text evidence="2">The sequence shown here is derived from an EMBL/GenBank/DDBJ whole genome shotgun (WGS) entry which is preliminary data.</text>
</comment>
<evidence type="ECO:0000313" key="3">
    <source>
        <dbReference type="Proteomes" id="UP001500888"/>
    </source>
</evidence>
<keyword evidence="1" id="KW-0472">Membrane</keyword>
<evidence type="ECO:0000313" key="2">
    <source>
        <dbReference type="EMBL" id="GAA3821054.1"/>
    </source>
</evidence>
<organism evidence="2 3">
    <name type="scientific">Sphaerisporangium flaviroseum</name>
    <dbReference type="NCBI Taxonomy" id="509199"/>
    <lineage>
        <taxon>Bacteria</taxon>
        <taxon>Bacillati</taxon>
        <taxon>Actinomycetota</taxon>
        <taxon>Actinomycetes</taxon>
        <taxon>Streptosporangiales</taxon>
        <taxon>Streptosporangiaceae</taxon>
        <taxon>Sphaerisporangium</taxon>
    </lineage>
</organism>
<evidence type="ECO:0000256" key="1">
    <source>
        <dbReference type="SAM" id="Phobius"/>
    </source>
</evidence>
<dbReference type="Proteomes" id="UP001500888">
    <property type="component" value="Unassembled WGS sequence"/>
</dbReference>
<name>A0ABP7IKN9_9ACTN</name>
<sequence>MRNDDVLARLRASDPILGADPSHADRGALDDLRDGIMLTDRGEPARGTRWRVLGRGGVVAVAAAALVLGGGVSYATYQRLYVSNPTGVTCLTRWVDPATGTQEGENGPDLTGDPVADCRLYREQAGRPAIPDPVAFRFNEDVYVAPRSQVPSSATLLNPATPQDAAVRELEGGLGDWVDGLYSRCFSETEAVAFAKAQIKRLGLTGWRIEVLPADSRDDDQPCADADLDPGHNTVSVLAHRVRDHSVRNAGTVDPFVYELRDALVEGVTSRCVGLRQAEQVTRRALGTQHHWPLTVLPDPTASCTRADLQVGGSVQVTLRGPEVANQ</sequence>
<protein>
    <submittedName>
        <fullName evidence="2">Uncharacterized protein</fullName>
    </submittedName>
</protein>
<feature type="transmembrane region" description="Helical" evidence="1">
    <location>
        <begin position="56"/>
        <end position="77"/>
    </location>
</feature>
<reference evidence="3" key="1">
    <citation type="journal article" date="2019" name="Int. J. Syst. Evol. Microbiol.">
        <title>The Global Catalogue of Microorganisms (GCM) 10K type strain sequencing project: providing services to taxonomists for standard genome sequencing and annotation.</title>
        <authorList>
            <consortium name="The Broad Institute Genomics Platform"/>
            <consortium name="The Broad Institute Genome Sequencing Center for Infectious Disease"/>
            <person name="Wu L."/>
            <person name="Ma J."/>
        </authorList>
    </citation>
    <scope>NUCLEOTIDE SEQUENCE [LARGE SCALE GENOMIC DNA]</scope>
    <source>
        <strain evidence="3">JCM 16908</strain>
    </source>
</reference>
<keyword evidence="3" id="KW-1185">Reference proteome</keyword>
<keyword evidence="1" id="KW-0812">Transmembrane</keyword>